<feature type="transmembrane region" description="Helical" evidence="8">
    <location>
        <begin position="33"/>
        <end position="56"/>
    </location>
</feature>
<evidence type="ECO:0000256" key="2">
    <source>
        <dbReference type="ARBA" id="ARBA00007362"/>
    </source>
</evidence>
<keyword evidence="6 8" id="KW-0472">Membrane</keyword>
<organism evidence="10 11">
    <name type="scientific">Pedococcus cremeus</name>
    <dbReference type="NCBI Taxonomy" id="587636"/>
    <lineage>
        <taxon>Bacteria</taxon>
        <taxon>Bacillati</taxon>
        <taxon>Actinomycetota</taxon>
        <taxon>Actinomycetes</taxon>
        <taxon>Micrococcales</taxon>
        <taxon>Intrasporangiaceae</taxon>
        <taxon>Pedococcus</taxon>
    </lineage>
</organism>
<keyword evidence="5 8" id="KW-1133">Transmembrane helix</keyword>
<keyword evidence="3" id="KW-1003">Cell membrane</keyword>
<dbReference type="AlphaFoldDB" id="A0A1H9XLB7"/>
<evidence type="ECO:0000256" key="6">
    <source>
        <dbReference type="ARBA" id="ARBA00023136"/>
    </source>
</evidence>
<feature type="transmembrane region" description="Helical" evidence="8">
    <location>
        <begin position="62"/>
        <end position="82"/>
    </location>
</feature>
<evidence type="ECO:0000259" key="9">
    <source>
        <dbReference type="Pfam" id="PF00892"/>
    </source>
</evidence>
<sequence>MTTITAAHAASPGSGAKAPATARTARTGRARTLGVLAALVTTTAWGGQFAVSSSAFAHVDPVWLTAVRYGAASVVFLVLLALREGREAFRWDPALPRVAVLGAIGFGGFNLLAFLGLTRSTPEAASLIVSTMPLLTAFVLWARTGSRPRSTVWWSSGVALLGLLLVLTDGHPARLVRGGVGWGELMVLAGAAAWVVYTTGAATVPHWSSLRFTALSAASGSVVILGVALASTAVGWLRPPGVADLTAVGWQLAYVVLLAAVVAVLCWNSAMRLLGAQDGVLFINVVPVTAFVVQAALGHAPHPAQLLGVAVTLLALVAHNVAGRLRASGRP</sequence>
<dbReference type="EMBL" id="FOHB01000009">
    <property type="protein sequence ID" value="SES46891.1"/>
    <property type="molecule type" value="Genomic_DNA"/>
</dbReference>
<evidence type="ECO:0000313" key="10">
    <source>
        <dbReference type="EMBL" id="SES46891.1"/>
    </source>
</evidence>
<dbReference type="PANTHER" id="PTHR32322">
    <property type="entry name" value="INNER MEMBRANE TRANSPORTER"/>
    <property type="match status" value="1"/>
</dbReference>
<evidence type="ECO:0000256" key="1">
    <source>
        <dbReference type="ARBA" id="ARBA00004651"/>
    </source>
</evidence>
<dbReference type="InterPro" id="IPR000620">
    <property type="entry name" value="EamA_dom"/>
</dbReference>
<proteinExistence type="inferred from homology"/>
<dbReference type="OrthoDB" id="154915at2"/>
<feature type="transmembrane region" description="Helical" evidence="8">
    <location>
        <begin position="151"/>
        <end position="168"/>
    </location>
</feature>
<dbReference type="SUPFAM" id="SSF103481">
    <property type="entry name" value="Multidrug resistance efflux transporter EmrE"/>
    <property type="match status" value="1"/>
</dbReference>
<accession>A0A1H9XLB7</accession>
<evidence type="ECO:0000256" key="8">
    <source>
        <dbReference type="SAM" id="Phobius"/>
    </source>
</evidence>
<dbReference type="PANTHER" id="PTHR32322:SF18">
    <property type="entry name" value="S-ADENOSYLMETHIONINE_S-ADENOSYLHOMOCYSTEINE TRANSPORTER"/>
    <property type="match status" value="1"/>
</dbReference>
<feature type="region of interest" description="Disordered" evidence="7">
    <location>
        <begin position="1"/>
        <end position="23"/>
    </location>
</feature>
<feature type="transmembrane region" description="Helical" evidence="8">
    <location>
        <begin position="94"/>
        <end position="118"/>
    </location>
</feature>
<dbReference type="GO" id="GO:0005886">
    <property type="term" value="C:plasma membrane"/>
    <property type="evidence" value="ECO:0007669"/>
    <property type="project" value="UniProtKB-SubCell"/>
</dbReference>
<name>A0A1H9XLB7_9MICO</name>
<keyword evidence="4 8" id="KW-0812">Transmembrane</keyword>
<keyword evidence="11" id="KW-1185">Reference proteome</keyword>
<dbReference type="RefSeq" id="WP_091762007.1">
    <property type="nucleotide sequence ID" value="NZ_FOHB01000009.1"/>
</dbReference>
<feature type="transmembrane region" description="Helical" evidence="8">
    <location>
        <begin position="124"/>
        <end position="142"/>
    </location>
</feature>
<gene>
    <name evidence="10" type="ORF">SAMN05216199_3965</name>
</gene>
<evidence type="ECO:0000256" key="5">
    <source>
        <dbReference type="ARBA" id="ARBA00022989"/>
    </source>
</evidence>
<feature type="transmembrane region" description="Helical" evidence="8">
    <location>
        <begin position="279"/>
        <end position="297"/>
    </location>
</feature>
<reference evidence="11" key="1">
    <citation type="submission" date="2016-10" db="EMBL/GenBank/DDBJ databases">
        <authorList>
            <person name="Varghese N."/>
            <person name="Submissions S."/>
        </authorList>
    </citation>
    <scope>NUCLEOTIDE SEQUENCE [LARGE SCALE GENOMIC DNA]</scope>
    <source>
        <strain evidence="11">CGMCC 1.6963</strain>
    </source>
</reference>
<dbReference type="InterPro" id="IPR050638">
    <property type="entry name" value="AA-Vitamin_Transporters"/>
</dbReference>
<dbReference type="InterPro" id="IPR037185">
    <property type="entry name" value="EmrE-like"/>
</dbReference>
<evidence type="ECO:0000256" key="3">
    <source>
        <dbReference type="ARBA" id="ARBA00022475"/>
    </source>
</evidence>
<evidence type="ECO:0000256" key="7">
    <source>
        <dbReference type="SAM" id="MobiDB-lite"/>
    </source>
</evidence>
<evidence type="ECO:0000256" key="4">
    <source>
        <dbReference type="ARBA" id="ARBA00022692"/>
    </source>
</evidence>
<feature type="transmembrane region" description="Helical" evidence="8">
    <location>
        <begin position="212"/>
        <end position="236"/>
    </location>
</feature>
<feature type="transmembrane region" description="Helical" evidence="8">
    <location>
        <begin position="248"/>
        <end position="267"/>
    </location>
</feature>
<feature type="domain" description="EamA" evidence="9">
    <location>
        <begin position="33"/>
        <end position="167"/>
    </location>
</feature>
<dbReference type="Pfam" id="PF00892">
    <property type="entry name" value="EamA"/>
    <property type="match status" value="2"/>
</dbReference>
<evidence type="ECO:0000313" key="11">
    <source>
        <dbReference type="Proteomes" id="UP000199019"/>
    </source>
</evidence>
<feature type="transmembrane region" description="Helical" evidence="8">
    <location>
        <begin position="180"/>
        <end position="200"/>
    </location>
</feature>
<comment type="subcellular location">
    <subcellularLocation>
        <location evidence="1">Cell membrane</location>
        <topology evidence="1">Multi-pass membrane protein</topology>
    </subcellularLocation>
</comment>
<dbReference type="Proteomes" id="UP000199019">
    <property type="component" value="Unassembled WGS sequence"/>
</dbReference>
<feature type="transmembrane region" description="Helical" evidence="8">
    <location>
        <begin position="303"/>
        <end position="322"/>
    </location>
</feature>
<feature type="domain" description="EamA" evidence="9">
    <location>
        <begin position="182"/>
        <end position="317"/>
    </location>
</feature>
<protein>
    <submittedName>
        <fullName evidence="10">Permease of the drug/metabolite transporter (DMT) superfamily</fullName>
    </submittedName>
</protein>
<comment type="similarity">
    <text evidence="2">Belongs to the EamA transporter family.</text>
</comment>